<evidence type="ECO:0000313" key="2">
    <source>
        <dbReference type="Proteomes" id="UP000603904"/>
    </source>
</evidence>
<protein>
    <submittedName>
        <fullName evidence="1">Uncharacterized protein</fullName>
    </submittedName>
</protein>
<evidence type="ECO:0000313" key="1">
    <source>
        <dbReference type="EMBL" id="GIH41665.1"/>
    </source>
</evidence>
<gene>
    <name evidence="1" type="ORF">Mco01_46650</name>
</gene>
<comment type="caution">
    <text evidence="1">The sequence shown here is derived from an EMBL/GenBank/DDBJ whole genome shotgun (WGS) entry which is preliminary data.</text>
</comment>
<dbReference type="Proteomes" id="UP000603904">
    <property type="component" value="Unassembled WGS sequence"/>
</dbReference>
<keyword evidence="2" id="KW-1185">Reference proteome</keyword>
<organism evidence="1 2">
    <name type="scientific">Microbispora corallina</name>
    <dbReference type="NCBI Taxonomy" id="83302"/>
    <lineage>
        <taxon>Bacteria</taxon>
        <taxon>Bacillati</taxon>
        <taxon>Actinomycetota</taxon>
        <taxon>Actinomycetes</taxon>
        <taxon>Streptosporangiales</taxon>
        <taxon>Streptosporangiaceae</taxon>
        <taxon>Microbispora</taxon>
    </lineage>
</organism>
<sequence length="50" mass="5178">MTAPGRHPFVPAARAAGTRRNFGVDRPIGVFSTTPTVAGVARTTGEPQEA</sequence>
<name>A0ABQ4G3Q3_9ACTN</name>
<proteinExistence type="predicted"/>
<reference evidence="1 2" key="1">
    <citation type="submission" date="2021-01" db="EMBL/GenBank/DDBJ databases">
        <title>Whole genome shotgun sequence of Microbispora corallina NBRC 16416.</title>
        <authorList>
            <person name="Komaki H."/>
            <person name="Tamura T."/>
        </authorList>
    </citation>
    <scope>NUCLEOTIDE SEQUENCE [LARGE SCALE GENOMIC DNA]</scope>
    <source>
        <strain evidence="1 2">NBRC 16416</strain>
    </source>
</reference>
<dbReference type="RefSeq" id="WP_204058982.1">
    <property type="nucleotide sequence ID" value="NZ_BAAAGP010000024.1"/>
</dbReference>
<dbReference type="EMBL" id="BOOC01000023">
    <property type="protein sequence ID" value="GIH41665.1"/>
    <property type="molecule type" value="Genomic_DNA"/>
</dbReference>
<accession>A0ABQ4G3Q3</accession>